<keyword evidence="3" id="KW-0597">Phosphoprotein</keyword>
<evidence type="ECO:0000256" key="6">
    <source>
        <dbReference type="ARBA" id="ARBA00022777"/>
    </source>
</evidence>
<keyword evidence="5" id="KW-0547">Nucleotide-binding</keyword>
<keyword evidence="4" id="KW-0808">Transferase</keyword>
<evidence type="ECO:0000256" key="8">
    <source>
        <dbReference type="ARBA" id="ARBA00023012"/>
    </source>
</evidence>
<keyword evidence="7 10" id="KW-0067">ATP-binding</keyword>
<reference evidence="10" key="2">
    <citation type="submission" date="2024-06" db="EMBL/GenBank/DDBJ databases">
        <authorList>
            <person name="Petrova K.O."/>
            <person name="Toshchakov S.V."/>
            <person name="Boltjanskaja Y.V."/>
            <person name="Kevbrin V."/>
        </authorList>
    </citation>
    <scope>NUCLEOTIDE SEQUENCE</scope>
    <source>
        <strain evidence="10">Z-910T</strain>
    </source>
</reference>
<evidence type="ECO:0000256" key="7">
    <source>
        <dbReference type="ARBA" id="ARBA00022840"/>
    </source>
</evidence>
<dbReference type="AlphaFoldDB" id="A0AAU7VIN0"/>
<dbReference type="EC" id="2.7.13.3" evidence="2"/>
<dbReference type="InterPro" id="IPR004358">
    <property type="entry name" value="Sig_transdc_His_kin-like_C"/>
</dbReference>
<evidence type="ECO:0000256" key="5">
    <source>
        <dbReference type="ARBA" id="ARBA00022741"/>
    </source>
</evidence>
<dbReference type="Gene3D" id="1.10.287.130">
    <property type="match status" value="1"/>
</dbReference>
<organism evidence="10">
    <name type="scientific">Proteinivorax tanatarense</name>
    <dbReference type="NCBI Taxonomy" id="1260629"/>
    <lineage>
        <taxon>Bacteria</taxon>
        <taxon>Bacillati</taxon>
        <taxon>Bacillota</taxon>
        <taxon>Clostridia</taxon>
        <taxon>Eubacteriales</taxon>
        <taxon>Proteinivoracaceae</taxon>
        <taxon>Proteinivorax</taxon>
    </lineage>
</organism>
<evidence type="ECO:0000259" key="9">
    <source>
        <dbReference type="PROSITE" id="PS50109"/>
    </source>
</evidence>
<comment type="catalytic activity">
    <reaction evidence="1">
        <text>ATP + protein L-histidine = ADP + protein N-phospho-L-histidine.</text>
        <dbReference type="EC" id="2.7.13.3"/>
    </reaction>
</comment>
<dbReference type="SMART" id="SM00388">
    <property type="entry name" value="HisKA"/>
    <property type="match status" value="1"/>
</dbReference>
<proteinExistence type="predicted"/>
<sequence length="400" mass="45223">MEQDSCVDHSKTSLCQKTFHEVFPIKNISEDKEHDLICYHSKLINVSKILNNHLESMVPNKTLCLIFNQSGHLLSKHYCPAFPIADSEIVIGEDWTKPNKESPIKEVIKKRQPLTVEKLKYKNKVIEDWTFFAVPIVGKISKIFYGIILIGIPKNHLFYNFEQIIILSSDIMSEALASSHDVKEVQERFSQMFASFAHEIKNILTSIRGFTQLLQTKLIDKNNAVYINFILEELDRAHGILKNSIYFSKAQKDRANICKVSEILQDVLTTLASVIEKRNITINVDIDKAIPPITGDGVQFRQVFLNIIQNSIEAMESGGTLDVSCRVRNLQLIINISDTGPGIPESIKEEIFTPFYSTKHGGTGLGLSVSKQVVEHYKGHIYCKSNNNGTTFTIILPTNN</sequence>
<dbReference type="CDD" id="cd00082">
    <property type="entry name" value="HisKA"/>
    <property type="match status" value="1"/>
</dbReference>
<dbReference type="SUPFAM" id="SSF47384">
    <property type="entry name" value="Homodimeric domain of signal transducing histidine kinase"/>
    <property type="match status" value="1"/>
</dbReference>
<dbReference type="InterPro" id="IPR036890">
    <property type="entry name" value="HATPase_C_sf"/>
</dbReference>
<name>A0AAU7VIN0_9FIRM</name>
<evidence type="ECO:0000313" key="10">
    <source>
        <dbReference type="EMBL" id="XBX73850.1"/>
    </source>
</evidence>
<dbReference type="Pfam" id="PF02518">
    <property type="entry name" value="HATPase_c"/>
    <property type="match status" value="1"/>
</dbReference>
<dbReference type="EMBL" id="CP158367">
    <property type="protein sequence ID" value="XBX73850.1"/>
    <property type="molecule type" value="Genomic_DNA"/>
</dbReference>
<feature type="domain" description="Histidine kinase" evidence="9">
    <location>
        <begin position="195"/>
        <end position="400"/>
    </location>
</feature>
<dbReference type="InterPro" id="IPR003594">
    <property type="entry name" value="HATPase_dom"/>
</dbReference>
<dbReference type="InterPro" id="IPR005467">
    <property type="entry name" value="His_kinase_dom"/>
</dbReference>
<evidence type="ECO:0000256" key="1">
    <source>
        <dbReference type="ARBA" id="ARBA00000085"/>
    </source>
</evidence>
<evidence type="ECO:0000256" key="4">
    <source>
        <dbReference type="ARBA" id="ARBA00022679"/>
    </source>
</evidence>
<dbReference type="InterPro" id="IPR003661">
    <property type="entry name" value="HisK_dim/P_dom"/>
</dbReference>
<dbReference type="GO" id="GO:0000155">
    <property type="term" value="F:phosphorelay sensor kinase activity"/>
    <property type="evidence" value="ECO:0007669"/>
    <property type="project" value="InterPro"/>
</dbReference>
<evidence type="ECO:0000256" key="2">
    <source>
        <dbReference type="ARBA" id="ARBA00012438"/>
    </source>
</evidence>
<dbReference type="PANTHER" id="PTHR43065">
    <property type="entry name" value="SENSOR HISTIDINE KINASE"/>
    <property type="match status" value="1"/>
</dbReference>
<evidence type="ECO:0000256" key="3">
    <source>
        <dbReference type="ARBA" id="ARBA00022553"/>
    </source>
</evidence>
<keyword evidence="6" id="KW-0418">Kinase</keyword>
<dbReference type="Gene3D" id="3.30.565.10">
    <property type="entry name" value="Histidine kinase-like ATPase, C-terminal domain"/>
    <property type="match status" value="1"/>
</dbReference>
<dbReference type="PROSITE" id="PS50109">
    <property type="entry name" value="HIS_KIN"/>
    <property type="match status" value="1"/>
</dbReference>
<accession>A0AAU7VIN0</accession>
<dbReference type="GO" id="GO:0005524">
    <property type="term" value="F:ATP binding"/>
    <property type="evidence" value="ECO:0007669"/>
    <property type="project" value="UniProtKB-KW"/>
</dbReference>
<dbReference type="Pfam" id="PF00512">
    <property type="entry name" value="HisKA"/>
    <property type="match status" value="1"/>
</dbReference>
<protein>
    <recommendedName>
        <fullName evidence="2">histidine kinase</fullName>
        <ecNumber evidence="2">2.7.13.3</ecNumber>
    </recommendedName>
</protein>
<gene>
    <name evidence="10" type="ORF">PRVXT_001861</name>
</gene>
<dbReference type="PRINTS" id="PR00344">
    <property type="entry name" value="BCTRLSENSOR"/>
</dbReference>
<dbReference type="RefSeq" id="WP_350342612.1">
    <property type="nucleotide sequence ID" value="NZ_CP158367.1"/>
</dbReference>
<keyword evidence="8" id="KW-0902">Two-component regulatory system</keyword>
<dbReference type="SUPFAM" id="SSF55874">
    <property type="entry name" value="ATPase domain of HSP90 chaperone/DNA topoisomerase II/histidine kinase"/>
    <property type="match status" value="1"/>
</dbReference>
<dbReference type="SMART" id="SM00387">
    <property type="entry name" value="HATPase_c"/>
    <property type="match status" value="1"/>
</dbReference>
<dbReference type="InterPro" id="IPR036097">
    <property type="entry name" value="HisK_dim/P_sf"/>
</dbReference>
<reference evidence="10" key="1">
    <citation type="journal article" date="2013" name="Extremophiles">
        <title>Proteinivorax tanatarense gen. nov., sp. nov., an anaerobic, haloalkaliphilic, proteolytic bacterium isolated from a decaying algal bloom, and proposal of Proteinivoraceae fam. nov.</title>
        <authorList>
            <person name="Kevbrin V."/>
            <person name="Boltyanskaya Y."/>
            <person name="Zhilina T."/>
            <person name="Kolganova T."/>
            <person name="Lavrentjeva E."/>
            <person name="Kuznetsov B."/>
        </authorList>
    </citation>
    <scope>NUCLEOTIDE SEQUENCE</scope>
    <source>
        <strain evidence="10">Z-910T</strain>
    </source>
</reference>
<dbReference type="CDD" id="cd00075">
    <property type="entry name" value="HATPase"/>
    <property type="match status" value="1"/>
</dbReference>
<dbReference type="PANTHER" id="PTHR43065:SF10">
    <property type="entry name" value="PEROXIDE STRESS-ACTIVATED HISTIDINE KINASE MAK3"/>
    <property type="match status" value="1"/>
</dbReference>